<gene>
    <name evidence="2" type="ORF">LMG27198_50260</name>
</gene>
<dbReference type="EMBL" id="BSEC01000007">
    <property type="protein sequence ID" value="GLI96034.1"/>
    <property type="molecule type" value="Genomic_DNA"/>
</dbReference>
<keyword evidence="3" id="KW-1185">Reference proteome</keyword>
<evidence type="ECO:0000256" key="1">
    <source>
        <dbReference type="SAM" id="SignalP"/>
    </source>
</evidence>
<dbReference type="AlphaFoldDB" id="A0A9W6H011"/>
<proteinExistence type="predicted"/>
<evidence type="ECO:0000313" key="2">
    <source>
        <dbReference type="EMBL" id="GLI96034.1"/>
    </source>
</evidence>
<dbReference type="Proteomes" id="UP001144323">
    <property type="component" value="Unassembled WGS sequence"/>
</dbReference>
<evidence type="ECO:0008006" key="4">
    <source>
        <dbReference type="Google" id="ProtNLM"/>
    </source>
</evidence>
<organism evidence="2 3">
    <name type="scientific">Methylocystis echinoides</name>
    <dbReference type="NCBI Taxonomy" id="29468"/>
    <lineage>
        <taxon>Bacteria</taxon>
        <taxon>Pseudomonadati</taxon>
        <taxon>Pseudomonadota</taxon>
        <taxon>Alphaproteobacteria</taxon>
        <taxon>Hyphomicrobiales</taxon>
        <taxon>Methylocystaceae</taxon>
        <taxon>Methylocystis</taxon>
    </lineage>
</organism>
<feature type="chain" id="PRO_5040995645" description="Type IV secretion system protein VirB7" evidence="1">
    <location>
        <begin position="20"/>
        <end position="109"/>
    </location>
</feature>
<name>A0A9W6H011_9HYPH</name>
<keyword evidence="1" id="KW-0732">Signal</keyword>
<sequence length="109" mass="11352">MRRYLLILCVMGWPLSGCASFYSAPPTCDGLTRRPLNRSLWDWQTGTALIGPQTLGALRTAPLHIAEASRLKGTPATSPAAAAGSLAGGQTAAGRGVDFASYRSCGKEG</sequence>
<protein>
    <recommendedName>
        <fullName evidence="4">Type IV secretion system protein VirB7</fullName>
    </recommendedName>
</protein>
<comment type="caution">
    <text evidence="2">The sequence shown here is derived from an EMBL/GenBank/DDBJ whole genome shotgun (WGS) entry which is preliminary data.</text>
</comment>
<accession>A0A9W6H011</accession>
<evidence type="ECO:0000313" key="3">
    <source>
        <dbReference type="Proteomes" id="UP001144323"/>
    </source>
</evidence>
<feature type="signal peptide" evidence="1">
    <location>
        <begin position="1"/>
        <end position="19"/>
    </location>
</feature>
<reference evidence="2" key="1">
    <citation type="journal article" date="2023" name="Int. J. Syst. Evol. Microbiol.">
        <title>Methylocystis iwaonis sp. nov., a type II methane-oxidizing bacterium from surface soil of a rice paddy field in Japan, and emended description of the genus Methylocystis (ex Whittenbury et al. 1970) Bowman et al. 1993.</title>
        <authorList>
            <person name="Kaise H."/>
            <person name="Sawadogo J.B."/>
            <person name="Alam M.S."/>
            <person name="Ueno C."/>
            <person name="Dianou D."/>
            <person name="Shinjo R."/>
            <person name="Asakawa S."/>
        </authorList>
    </citation>
    <scope>NUCLEOTIDE SEQUENCE</scope>
    <source>
        <strain evidence="2">LMG27198</strain>
    </source>
</reference>